<dbReference type="STRING" id="1121130.GCA_000519105_02567"/>
<keyword evidence="4" id="KW-0472">Membrane</keyword>
<dbReference type="InterPro" id="IPR011990">
    <property type="entry name" value="TPR-like_helical_dom_sf"/>
</dbReference>
<evidence type="ECO:0000256" key="3">
    <source>
        <dbReference type="ARBA" id="ARBA00022729"/>
    </source>
</evidence>
<evidence type="ECO:0000313" key="8">
    <source>
        <dbReference type="EMBL" id="RGV32524.1"/>
    </source>
</evidence>
<protein>
    <submittedName>
        <fullName evidence="8">RagB/SusD family nutrient uptake outer membrane protein</fullName>
    </submittedName>
</protein>
<accession>A0A412WY66</accession>
<feature type="domain" description="SusD-like N-terminal" evidence="7">
    <location>
        <begin position="27"/>
        <end position="213"/>
    </location>
</feature>
<organism evidence="8 9">
    <name type="scientific">Butyricimonas virosa</name>
    <dbReference type="NCBI Taxonomy" id="544645"/>
    <lineage>
        <taxon>Bacteria</taxon>
        <taxon>Pseudomonadati</taxon>
        <taxon>Bacteroidota</taxon>
        <taxon>Bacteroidia</taxon>
        <taxon>Bacteroidales</taxon>
        <taxon>Odoribacteraceae</taxon>
        <taxon>Butyricimonas</taxon>
    </lineage>
</organism>
<dbReference type="AlphaFoldDB" id="A0A412WY66"/>
<name>A0A412WY66_9BACT</name>
<proteinExistence type="inferred from homology"/>
<comment type="similarity">
    <text evidence="2">Belongs to the SusD family.</text>
</comment>
<dbReference type="GO" id="GO:0009279">
    <property type="term" value="C:cell outer membrane"/>
    <property type="evidence" value="ECO:0007669"/>
    <property type="project" value="UniProtKB-SubCell"/>
</dbReference>
<evidence type="ECO:0000256" key="5">
    <source>
        <dbReference type="ARBA" id="ARBA00023237"/>
    </source>
</evidence>
<dbReference type="EMBL" id="QRZA01000020">
    <property type="protein sequence ID" value="RGV32524.1"/>
    <property type="molecule type" value="Genomic_DNA"/>
</dbReference>
<evidence type="ECO:0000256" key="4">
    <source>
        <dbReference type="ARBA" id="ARBA00023136"/>
    </source>
</evidence>
<feature type="domain" description="RagB/SusD" evidence="6">
    <location>
        <begin position="224"/>
        <end position="448"/>
    </location>
</feature>
<dbReference type="Proteomes" id="UP000283589">
    <property type="component" value="Unassembled WGS sequence"/>
</dbReference>
<evidence type="ECO:0000256" key="2">
    <source>
        <dbReference type="ARBA" id="ARBA00006275"/>
    </source>
</evidence>
<dbReference type="InterPro" id="IPR033985">
    <property type="entry name" value="SusD-like_N"/>
</dbReference>
<evidence type="ECO:0000259" key="6">
    <source>
        <dbReference type="Pfam" id="PF07980"/>
    </source>
</evidence>
<dbReference type="InterPro" id="IPR012944">
    <property type="entry name" value="SusD_RagB_dom"/>
</dbReference>
<dbReference type="Pfam" id="PF14322">
    <property type="entry name" value="SusD-like_3"/>
    <property type="match status" value="1"/>
</dbReference>
<evidence type="ECO:0000259" key="7">
    <source>
        <dbReference type="Pfam" id="PF14322"/>
    </source>
</evidence>
<comment type="subcellular location">
    <subcellularLocation>
        <location evidence="1">Cell outer membrane</location>
    </subcellularLocation>
</comment>
<keyword evidence="3" id="KW-0732">Signal</keyword>
<gene>
    <name evidence="8" type="ORF">DWW18_14000</name>
</gene>
<sequence length="488" mass="56144">MDDMKKRILIIFTLFVFALTNSSCDSWLDVTPQAQVNAEKLFSKPKGFENALYGIYTSMTDASSYGTHMTFGLMDVLAQYYDVYQDKYHFLYEASRYNYKNSNSQDVINNLWLKNYNSIANCNVLLDYLSEKSPSFFEGEEYKFLVAETKALRAYLHFDLLRAFAPSWKENSEALCLPYADNFTDRVHGQKKTSEIVRLILTDLDSARTMLSTVDPAREEGFKDMYNHYVTEIGNDFTTARAYRMNYWAITGLMARVYHYMGDERAYTYAQEVIQAGKDGFFPFTEESAVSAPLKSRDVVMQNEILFALNYAGIHDLWYSYDASQDNYYTINDVTSIYPSSDDFRKEYLVITNSNGYDISVKYADVDSENGGKVPMIRLSEMYLIAAESGFNAHKDVAIGLLEELRKNRGIAEEISTTITYDNFVKELTREARREFIGEGQLFYWYKRLGLPVDQGSTTITLEPSQFCLPLPATEVEFGGRKEDYLNN</sequence>
<keyword evidence="5" id="KW-0998">Cell outer membrane</keyword>
<dbReference type="Gene3D" id="1.25.40.390">
    <property type="match status" value="1"/>
</dbReference>
<comment type="caution">
    <text evidence="8">The sequence shown here is derived from an EMBL/GenBank/DDBJ whole genome shotgun (WGS) entry which is preliminary data.</text>
</comment>
<evidence type="ECO:0000313" key="9">
    <source>
        <dbReference type="Proteomes" id="UP000283589"/>
    </source>
</evidence>
<evidence type="ECO:0000256" key="1">
    <source>
        <dbReference type="ARBA" id="ARBA00004442"/>
    </source>
</evidence>
<dbReference type="SUPFAM" id="SSF48452">
    <property type="entry name" value="TPR-like"/>
    <property type="match status" value="1"/>
</dbReference>
<reference evidence="8 9" key="1">
    <citation type="submission" date="2018-08" db="EMBL/GenBank/DDBJ databases">
        <title>A genome reference for cultivated species of the human gut microbiota.</title>
        <authorList>
            <person name="Zou Y."/>
            <person name="Xue W."/>
            <person name="Luo G."/>
        </authorList>
    </citation>
    <scope>NUCLEOTIDE SEQUENCE [LARGE SCALE GENOMIC DNA]</scope>
    <source>
        <strain evidence="8 9">AF14-49</strain>
    </source>
</reference>
<dbReference type="Pfam" id="PF07980">
    <property type="entry name" value="SusD_RagB"/>
    <property type="match status" value="1"/>
</dbReference>